<evidence type="ECO:0000259" key="2">
    <source>
        <dbReference type="Pfam" id="PF09917"/>
    </source>
</evidence>
<dbReference type="Pfam" id="PF09917">
    <property type="entry name" value="DUF2147"/>
    <property type="match status" value="1"/>
</dbReference>
<evidence type="ECO:0000313" key="4">
    <source>
        <dbReference type="Proteomes" id="UP000191160"/>
    </source>
</evidence>
<organism evidence="3 4">
    <name type="scientific">Acinetobacter amyesii</name>
    <dbReference type="NCBI Taxonomy" id="2942470"/>
    <lineage>
        <taxon>Bacteria</taxon>
        <taxon>Pseudomonadati</taxon>
        <taxon>Pseudomonadota</taxon>
        <taxon>Gammaproteobacteria</taxon>
        <taxon>Moraxellales</taxon>
        <taxon>Moraxellaceae</taxon>
        <taxon>Acinetobacter</taxon>
    </lineage>
</organism>
<dbReference type="EMBL" id="MVKX01000003">
    <property type="protein sequence ID" value="OOV84645.1"/>
    <property type="molecule type" value="Genomic_DNA"/>
</dbReference>
<name>A0A1T1H4C6_9GAMM</name>
<dbReference type="PANTHER" id="PTHR36919:SF3">
    <property type="entry name" value="BLL5882 PROTEIN"/>
    <property type="match status" value="1"/>
</dbReference>
<feature type="signal peptide" evidence="1">
    <location>
        <begin position="1"/>
        <end position="20"/>
    </location>
</feature>
<keyword evidence="4" id="KW-1185">Reference proteome</keyword>
<sequence length="149" mass="16149">MQIHHVLFGALLSFSGLLHASDMTGVWKTIDDQTGYSRGDVTVVKNADGTYSGTLTAIRPLPYKPLVEVCLKCKGKLKNAPLVGLEIIKGFKSDPQHPNEYSNGTVLDPLSGNVYKGKAKLSANGKRLTMRGYIGVSALGRSTTWIRND</sequence>
<proteinExistence type="predicted"/>
<comment type="caution">
    <text evidence="3">The sequence shown here is derived from an EMBL/GenBank/DDBJ whole genome shotgun (WGS) entry which is preliminary data.</text>
</comment>
<evidence type="ECO:0000256" key="1">
    <source>
        <dbReference type="SAM" id="SignalP"/>
    </source>
</evidence>
<dbReference type="InterPro" id="IPR019223">
    <property type="entry name" value="DUF2147"/>
</dbReference>
<dbReference type="RefSeq" id="WP_078189794.1">
    <property type="nucleotide sequence ID" value="NZ_JAMCOZ010000006.1"/>
</dbReference>
<dbReference type="Gene3D" id="2.40.128.520">
    <property type="match status" value="1"/>
</dbReference>
<keyword evidence="1" id="KW-0732">Signal</keyword>
<dbReference type="Proteomes" id="UP000191160">
    <property type="component" value="Unassembled WGS sequence"/>
</dbReference>
<dbReference type="PANTHER" id="PTHR36919">
    <property type="entry name" value="BLR1215 PROTEIN"/>
    <property type="match status" value="1"/>
</dbReference>
<reference evidence="3 4" key="1">
    <citation type="submission" date="2017-02" db="EMBL/GenBank/DDBJ databases">
        <title>Acinetobacter sp. ANC 4945, whole genome shotgun sequencing project.</title>
        <authorList>
            <person name="Radolfova-Krizova L."/>
            <person name="Al Atrouni A."/>
            <person name="Nemec A."/>
        </authorList>
    </citation>
    <scope>NUCLEOTIDE SEQUENCE [LARGE SCALE GENOMIC DNA]</scope>
    <source>
        <strain evidence="3 4">ANC 4945</strain>
    </source>
</reference>
<protein>
    <submittedName>
        <fullName evidence="3">Signal peptidase</fullName>
    </submittedName>
</protein>
<feature type="chain" id="PRO_5012752315" evidence="1">
    <location>
        <begin position="21"/>
        <end position="149"/>
    </location>
</feature>
<dbReference type="AlphaFoldDB" id="A0A1T1H4C6"/>
<feature type="domain" description="DUF2147" evidence="2">
    <location>
        <begin position="25"/>
        <end position="147"/>
    </location>
</feature>
<gene>
    <name evidence="3" type="ORF">B1202_06725</name>
</gene>
<evidence type="ECO:0000313" key="3">
    <source>
        <dbReference type="EMBL" id="OOV84645.1"/>
    </source>
</evidence>
<accession>A0A1T1H4C6</accession>